<sequence>MSWASVKNVVASLAPTIATCVGGPLAGMGVTALEKVFGITPGSDASTDDRQDVVAAAISGATPEQLANVRKADQDFQVQMASLGYKDVESIAALRVQDVQSARSMLTATRSWVPAALTGFLTTAVTVLVGMLFFSTVPEANKEAFFTSLGSIITAWLVSVHFWFGDTLASNDKTRMIAQAQPVGV</sequence>
<protein>
    <submittedName>
        <fullName evidence="1">Uncharacterized protein</fullName>
    </submittedName>
</protein>
<proteinExistence type="predicted"/>
<organism evidence="1 2">
    <name type="scientific">Paraburkholderia phymatum</name>
    <dbReference type="NCBI Taxonomy" id="148447"/>
    <lineage>
        <taxon>Bacteria</taxon>
        <taxon>Pseudomonadati</taxon>
        <taxon>Pseudomonadota</taxon>
        <taxon>Betaproteobacteria</taxon>
        <taxon>Burkholderiales</taxon>
        <taxon>Burkholderiaceae</taxon>
        <taxon>Paraburkholderia</taxon>
    </lineage>
</organism>
<accession>A0ACC6U5T6</accession>
<dbReference type="Proteomes" id="UP001558850">
    <property type="component" value="Unassembled WGS sequence"/>
</dbReference>
<keyword evidence="2" id="KW-1185">Reference proteome</keyword>
<reference evidence="1" key="1">
    <citation type="submission" date="2024-07" db="EMBL/GenBank/DDBJ databases">
        <title>A survey of Mimosa microsymbionts across Brazilian biomes reveals a high diversity of Paraburkholderia nodulating endemic species, but also that Cupriavidus is common as a symbiont of widespread species.</title>
        <authorList>
            <person name="Rouws L."/>
            <person name="Barauna A."/>
            <person name="Beukes C."/>
            <person name="Rouws J.R.C."/>
            <person name="De Faria S.M."/>
            <person name="Gross E."/>
            <person name="Bueno Dos Reis Junior F."/>
            <person name="Simon M.F."/>
            <person name="Maluk M."/>
            <person name="Odee D.W."/>
            <person name="Kenicer G."/>
            <person name="Young J.P.W."/>
            <person name="Reis V.M."/>
            <person name="Zilli J."/>
            <person name="James E.K."/>
        </authorList>
    </citation>
    <scope>NUCLEOTIDE SEQUENCE</scope>
    <source>
        <strain evidence="1">EG181B</strain>
    </source>
</reference>
<evidence type="ECO:0000313" key="2">
    <source>
        <dbReference type="Proteomes" id="UP001558850"/>
    </source>
</evidence>
<evidence type="ECO:0000313" key="1">
    <source>
        <dbReference type="EMBL" id="MEX3935080.1"/>
    </source>
</evidence>
<comment type="caution">
    <text evidence="1">The sequence shown here is derived from an EMBL/GenBank/DDBJ whole genome shotgun (WGS) entry which is preliminary data.</text>
</comment>
<dbReference type="EMBL" id="JBFRCH010000017">
    <property type="protein sequence ID" value="MEX3935080.1"/>
    <property type="molecule type" value="Genomic_DNA"/>
</dbReference>
<name>A0ACC6U5T6_9BURK</name>
<gene>
    <name evidence="1" type="ORF">AB4Y32_25365</name>
</gene>